<keyword evidence="7 12" id="KW-0969">Cilium</keyword>
<evidence type="ECO:0000256" key="2">
    <source>
        <dbReference type="ARBA" id="ARBA00004123"/>
    </source>
</evidence>
<evidence type="ECO:0000256" key="8">
    <source>
        <dbReference type="ARBA" id="ARBA00023128"/>
    </source>
</evidence>
<organism evidence="14 15">
    <name type="scientific">Salarias fasciatus</name>
    <name type="common">Jewelled blenny</name>
    <name type="synonym">Blennius fasciatus</name>
    <dbReference type="NCBI Taxonomy" id="181472"/>
    <lineage>
        <taxon>Eukaryota</taxon>
        <taxon>Metazoa</taxon>
        <taxon>Chordata</taxon>
        <taxon>Craniata</taxon>
        <taxon>Vertebrata</taxon>
        <taxon>Euteleostomi</taxon>
        <taxon>Actinopterygii</taxon>
        <taxon>Neopterygii</taxon>
        <taxon>Teleostei</taxon>
        <taxon>Neoteleostei</taxon>
        <taxon>Acanthomorphata</taxon>
        <taxon>Ovalentaria</taxon>
        <taxon>Blenniimorphae</taxon>
        <taxon>Blenniiformes</taxon>
        <taxon>Blennioidei</taxon>
        <taxon>Blenniidae</taxon>
        <taxon>Salariinae</taxon>
        <taxon>Salarias</taxon>
    </lineage>
</organism>
<accession>A0A672I7N1</accession>
<dbReference type="Proteomes" id="UP000472267">
    <property type="component" value="Chromosome 7"/>
</dbReference>
<dbReference type="GO" id="GO:0005758">
    <property type="term" value="C:mitochondrial intermembrane space"/>
    <property type="evidence" value="ECO:0007669"/>
    <property type="project" value="UniProtKB-SubCell"/>
</dbReference>
<comment type="similarity">
    <text evidence="4 12">Belongs to the ARL2BP family.</text>
</comment>
<evidence type="ECO:0000256" key="6">
    <source>
        <dbReference type="ARBA" id="ARBA00022490"/>
    </source>
</evidence>
<dbReference type="RefSeq" id="XP_029952895.1">
    <property type="nucleotide sequence ID" value="XM_030097035.1"/>
</dbReference>
<evidence type="ECO:0000256" key="11">
    <source>
        <dbReference type="ARBA" id="ARBA00023273"/>
    </source>
</evidence>
<keyword evidence="8 12" id="KW-0496">Mitochondrion</keyword>
<evidence type="ECO:0000313" key="14">
    <source>
        <dbReference type="Ensembl" id="ENSSFAP00005037189.1"/>
    </source>
</evidence>
<dbReference type="GO" id="GO:0005813">
    <property type="term" value="C:centrosome"/>
    <property type="evidence" value="ECO:0007669"/>
    <property type="project" value="UniProtKB-SubCell"/>
</dbReference>
<gene>
    <name evidence="14" type="primary">arl2bp</name>
</gene>
<dbReference type="OMA" id="CKIFYIF"/>
<evidence type="ECO:0000256" key="10">
    <source>
        <dbReference type="ARBA" id="ARBA00023242"/>
    </source>
</evidence>
<dbReference type="GO" id="GO:0005634">
    <property type="term" value="C:nucleus"/>
    <property type="evidence" value="ECO:0007669"/>
    <property type="project" value="UniProtKB-SubCell"/>
</dbReference>
<dbReference type="InterPro" id="IPR023379">
    <property type="entry name" value="BART_dom"/>
</dbReference>
<name>A0A672I7N1_SALFA</name>
<evidence type="ECO:0000259" key="13">
    <source>
        <dbReference type="Pfam" id="PF11527"/>
    </source>
</evidence>
<evidence type="ECO:0000256" key="3">
    <source>
        <dbReference type="ARBA" id="ARBA00004300"/>
    </source>
</evidence>
<dbReference type="GO" id="GO:0051457">
    <property type="term" value="P:maintenance of protein location in nucleus"/>
    <property type="evidence" value="ECO:0007669"/>
    <property type="project" value="TreeGrafter"/>
</dbReference>
<dbReference type="Gene3D" id="1.20.1520.10">
    <property type="entry name" value="ADP-ribosylation factor-like 2-binding protein, domain"/>
    <property type="match status" value="1"/>
</dbReference>
<proteinExistence type="inferred from homology"/>
<dbReference type="GO" id="GO:0005929">
    <property type="term" value="C:cilium"/>
    <property type="evidence" value="ECO:0007669"/>
    <property type="project" value="UniProtKB-UniRule"/>
</dbReference>
<evidence type="ECO:0000256" key="1">
    <source>
        <dbReference type="ARBA" id="ARBA00004120"/>
    </source>
</evidence>
<dbReference type="AlphaFoldDB" id="A0A672I7N1"/>
<keyword evidence="15" id="KW-1185">Reference proteome</keyword>
<dbReference type="InParanoid" id="A0A672I7N1"/>
<evidence type="ECO:0000256" key="4">
    <source>
        <dbReference type="ARBA" id="ARBA00009880"/>
    </source>
</evidence>
<protein>
    <recommendedName>
        <fullName evidence="5 12">ADP-ribosylation factor-like protein 2-binding protein</fullName>
        <shortName evidence="12">ARF-like 2-binding protein</shortName>
    </recommendedName>
</protein>
<dbReference type="PANTHER" id="PTHR15487:SF4">
    <property type="entry name" value="ADP-RIBOSYLATION FACTOR-LIKE PROTEIN 2-BINDING PROTEIN"/>
    <property type="match status" value="1"/>
</dbReference>
<comment type="function">
    <text evidence="12">Plays a role as an effector of the ADP-ribosylation factor-like protein 2, ARL2.</text>
</comment>
<dbReference type="InterPro" id="IPR038849">
    <property type="entry name" value="ARL2BP"/>
</dbReference>
<dbReference type="CTD" id="23568"/>
<evidence type="ECO:0000256" key="7">
    <source>
        <dbReference type="ARBA" id="ARBA00023069"/>
    </source>
</evidence>
<evidence type="ECO:0000313" key="15">
    <source>
        <dbReference type="Proteomes" id="UP000472267"/>
    </source>
</evidence>
<dbReference type="OrthoDB" id="302784at2759"/>
<keyword evidence="9 12" id="KW-0206">Cytoskeleton</keyword>
<sequence length="178" mass="20675">MDIQERTKTDVRGFGDIVDMEEEHFAASSSSAAETAFDNIIGLIEDIIMEEEFQQCQQSFMEKYYMEFEDSEENQLSYTPIFNEYVNLLEKHLEQQLVERIPGFHMNTFIELFMQHKDKVSDDILNMLLTFTDFMAFKEMFLEYRAEKEGRNPDLSQCLVITSAISSGSEHSGSADLQ</sequence>
<keyword evidence="11 12" id="KW-0966">Cell projection</keyword>
<feature type="domain" description="BART" evidence="13">
    <location>
        <begin position="37"/>
        <end position="150"/>
    </location>
</feature>
<dbReference type="Pfam" id="PF11527">
    <property type="entry name" value="ARL2_Bind_BART"/>
    <property type="match status" value="1"/>
</dbReference>
<comment type="subcellular location">
    <subcellularLocation>
        <location evidence="1 12">Cytoplasm</location>
        <location evidence="1 12">Cytoskeleton</location>
        <location evidence="1 12">Cilium basal body</location>
    </subcellularLocation>
    <subcellularLocation>
        <location evidence="3 12">Cytoplasm</location>
        <location evidence="3 12">Cytoskeleton</location>
        <location evidence="3 12">Microtubule organizing center</location>
        <location evidence="3 12">Centrosome</location>
    </subcellularLocation>
    <subcellularLocation>
        <location evidence="12">Cytoplasm</location>
    </subcellularLocation>
    <subcellularLocation>
        <location evidence="2 12">Nucleus</location>
    </subcellularLocation>
    <subcellularLocation>
        <location evidence="12">Mitochondrion intermembrane space</location>
    </subcellularLocation>
</comment>
<evidence type="ECO:0000256" key="5">
    <source>
        <dbReference type="ARBA" id="ARBA00014849"/>
    </source>
</evidence>
<dbReference type="FunCoup" id="A0A672I7N1">
    <property type="interactions" value="318"/>
</dbReference>
<evidence type="ECO:0000256" key="12">
    <source>
        <dbReference type="RuleBase" id="RU367099"/>
    </source>
</evidence>
<dbReference type="PANTHER" id="PTHR15487">
    <property type="entry name" value="ADP-RIBOSYLATION FACTOR-LIKE PROTEIN 2-BINDING PROTEIN"/>
    <property type="match status" value="1"/>
</dbReference>
<dbReference type="Ensembl" id="ENSSFAT00005038580.1">
    <property type="protein sequence ID" value="ENSSFAP00005037189.1"/>
    <property type="gene ID" value="ENSSFAG00005018723.1"/>
</dbReference>
<dbReference type="GeneID" id="115392431"/>
<dbReference type="InterPro" id="IPR042541">
    <property type="entry name" value="BART_sf"/>
</dbReference>
<evidence type="ECO:0000256" key="9">
    <source>
        <dbReference type="ARBA" id="ARBA00023212"/>
    </source>
</evidence>
<reference evidence="14" key="1">
    <citation type="submission" date="2019-06" db="EMBL/GenBank/DDBJ databases">
        <authorList>
            <consortium name="Wellcome Sanger Institute Data Sharing"/>
        </authorList>
    </citation>
    <scope>NUCLEOTIDE SEQUENCE [LARGE SCALE GENOMIC DNA]</scope>
</reference>
<keyword evidence="6 12" id="KW-0963">Cytoplasm</keyword>
<keyword evidence="10 12" id="KW-0539">Nucleus</keyword>
<reference evidence="14" key="3">
    <citation type="submission" date="2025-09" db="UniProtKB">
        <authorList>
            <consortium name="Ensembl"/>
        </authorList>
    </citation>
    <scope>IDENTIFICATION</scope>
</reference>
<reference evidence="14" key="2">
    <citation type="submission" date="2025-08" db="UniProtKB">
        <authorList>
            <consortium name="Ensembl"/>
        </authorList>
    </citation>
    <scope>IDENTIFICATION</scope>
</reference>